<dbReference type="EC" id="2.4.-.-" evidence="5"/>
<dbReference type="InterPro" id="IPR050834">
    <property type="entry name" value="Glycosyltransf_2"/>
</dbReference>
<feature type="domain" description="Glycosyltransferase 2-like" evidence="4">
    <location>
        <begin position="4"/>
        <end position="130"/>
    </location>
</feature>
<evidence type="ECO:0000259" key="4">
    <source>
        <dbReference type="Pfam" id="PF00535"/>
    </source>
</evidence>
<gene>
    <name evidence="5" type="ORF">Dfulv_10905</name>
</gene>
<keyword evidence="6" id="KW-1185">Reference proteome</keyword>
<accession>A0ABY5W5F7</accession>
<dbReference type="InterPro" id="IPR001173">
    <property type="entry name" value="Glyco_trans_2-like"/>
</dbReference>
<dbReference type="PANTHER" id="PTHR43685">
    <property type="entry name" value="GLYCOSYLTRANSFERASE"/>
    <property type="match status" value="1"/>
</dbReference>
<organism evidence="5 6">
    <name type="scientific">Dactylosporangium fulvum</name>
    <dbReference type="NCBI Taxonomy" id="53359"/>
    <lineage>
        <taxon>Bacteria</taxon>
        <taxon>Bacillati</taxon>
        <taxon>Actinomycetota</taxon>
        <taxon>Actinomycetes</taxon>
        <taxon>Micromonosporales</taxon>
        <taxon>Micromonosporaceae</taxon>
        <taxon>Dactylosporangium</taxon>
    </lineage>
</organism>
<comment type="similarity">
    <text evidence="1">Belongs to the glycosyltransferase 2 family.</text>
</comment>
<evidence type="ECO:0000256" key="3">
    <source>
        <dbReference type="ARBA" id="ARBA00022679"/>
    </source>
</evidence>
<dbReference type="Proteomes" id="UP001059617">
    <property type="component" value="Chromosome"/>
</dbReference>
<evidence type="ECO:0000256" key="1">
    <source>
        <dbReference type="ARBA" id="ARBA00006739"/>
    </source>
</evidence>
<dbReference type="InterPro" id="IPR029044">
    <property type="entry name" value="Nucleotide-diphossugar_trans"/>
</dbReference>
<dbReference type="RefSeq" id="WP_259862640.1">
    <property type="nucleotide sequence ID" value="NZ_BAAAST010000069.1"/>
</dbReference>
<protein>
    <submittedName>
        <fullName evidence="5">Glycosyltransferase</fullName>
        <ecNumber evidence="5">2.4.-.-</ecNumber>
    </submittedName>
</protein>
<evidence type="ECO:0000313" key="5">
    <source>
        <dbReference type="EMBL" id="UWP84699.1"/>
    </source>
</evidence>
<dbReference type="EMBL" id="CP073720">
    <property type="protein sequence ID" value="UWP84699.1"/>
    <property type="molecule type" value="Genomic_DNA"/>
</dbReference>
<reference evidence="5" key="2">
    <citation type="submission" date="2022-09" db="EMBL/GenBank/DDBJ databases">
        <title>Biosynthetic gene clusters of Dactylosporangioum fulvum.</title>
        <authorList>
            <person name="Caradec T."/>
        </authorList>
    </citation>
    <scope>NUCLEOTIDE SEQUENCE</scope>
    <source>
        <strain evidence="5">NRRL B-16292</strain>
    </source>
</reference>
<dbReference type="Gene3D" id="3.90.550.10">
    <property type="entry name" value="Spore Coat Polysaccharide Biosynthesis Protein SpsA, Chain A"/>
    <property type="match status" value="1"/>
</dbReference>
<dbReference type="PANTHER" id="PTHR43685:SF5">
    <property type="entry name" value="GLYCOSYLTRANSFERASE EPSE-RELATED"/>
    <property type="match status" value="1"/>
</dbReference>
<reference evidence="5" key="1">
    <citation type="submission" date="2021-04" db="EMBL/GenBank/DDBJ databases">
        <authorList>
            <person name="Hartkoorn R.C."/>
            <person name="Beaudoing E."/>
            <person name="Hot D."/>
        </authorList>
    </citation>
    <scope>NUCLEOTIDE SEQUENCE</scope>
    <source>
        <strain evidence="5">NRRL B-16292</strain>
    </source>
</reference>
<name>A0ABY5W5F7_9ACTN</name>
<keyword evidence="2 5" id="KW-0328">Glycosyltransferase</keyword>
<evidence type="ECO:0000313" key="6">
    <source>
        <dbReference type="Proteomes" id="UP001059617"/>
    </source>
</evidence>
<dbReference type="Pfam" id="PF00535">
    <property type="entry name" value="Glycos_transf_2"/>
    <property type="match status" value="1"/>
</dbReference>
<proteinExistence type="inferred from homology"/>
<dbReference type="SUPFAM" id="SSF53448">
    <property type="entry name" value="Nucleotide-diphospho-sugar transferases"/>
    <property type="match status" value="1"/>
</dbReference>
<dbReference type="GO" id="GO:0016757">
    <property type="term" value="F:glycosyltransferase activity"/>
    <property type="evidence" value="ECO:0007669"/>
    <property type="project" value="UniProtKB-KW"/>
</dbReference>
<keyword evidence="3 5" id="KW-0808">Transferase</keyword>
<sequence length="299" mass="33134">MLDIMLPHYGDLALLKLAVNSVLAQTDDRWQLTVLDDNPADRAHGIPEWFATLDHPRVKYRQNSQNLGVTGNFQQCIDLATQPFMVIMGCDDVMLPRYVECVHALIDAHPEAVLIQPGVEVIDESGTVVKTLVDSTKRRVYAPRFAGTTVMSGEDLAVSLLRGNWLYFPSLCWRTDEMKAVGFDPSLKVIQDLALILELVARGGTLVADEEVCFQYRRHGSSLSASSAVTGGRFSEARKFFLGAAVRMEAHGWPRAARAARWHLSSRIHALTMLPSAAKQRSGSSVRVLTRYAFGPPRT</sequence>
<evidence type="ECO:0000256" key="2">
    <source>
        <dbReference type="ARBA" id="ARBA00022676"/>
    </source>
</evidence>